<protein>
    <submittedName>
        <fullName evidence="1">Uncharacterized protein</fullName>
    </submittedName>
</protein>
<proteinExistence type="predicted"/>
<accession>A0A1E1WRL0</accession>
<feature type="non-terminal residue" evidence="1">
    <location>
        <position position="99"/>
    </location>
</feature>
<organism evidence="1">
    <name type="scientific">Pectinophora gossypiella</name>
    <name type="common">Cotton pink bollworm</name>
    <name type="synonym">Depressaria gossypiella</name>
    <dbReference type="NCBI Taxonomy" id="13191"/>
    <lineage>
        <taxon>Eukaryota</taxon>
        <taxon>Metazoa</taxon>
        <taxon>Ecdysozoa</taxon>
        <taxon>Arthropoda</taxon>
        <taxon>Hexapoda</taxon>
        <taxon>Insecta</taxon>
        <taxon>Pterygota</taxon>
        <taxon>Neoptera</taxon>
        <taxon>Endopterygota</taxon>
        <taxon>Lepidoptera</taxon>
        <taxon>Glossata</taxon>
        <taxon>Ditrysia</taxon>
        <taxon>Gelechioidea</taxon>
        <taxon>Gelechiidae</taxon>
        <taxon>Apatetrinae</taxon>
        <taxon>Pectinophora</taxon>
    </lineage>
</organism>
<reference evidence="1" key="1">
    <citation type="submission" date="2015-09" db="EMBL/GenBank/DDBJ databases">
        <title>De novo assembly of Pectinophora gossypiella (Pink Bollworm) gut transcriptome.</title>
        <authorList>
            <person name="Tassone E.E."/>
        </authorList>
    </citation>
    <scope>NUCLEOTIDE SEQUENCE</scope>
</reference>
<feature type="non-terminal residue" evidence="1">
    <location>
        <position position="1"/>
    </location>
</feature>
<gene>
    <name evidence="1" type="ORF">g.17822</name>
</gene>
<dbReference type="OrthoDB" id="8117402at2759"/>
<dbReference type="AlphaFoldDB" id="A0A1E1WRL0"/>
<dbReference type="EMBL" id="GDQN01001426">
    <property type="protein sequence ID" value="JAT89628.1"/>
    <property type="molecule type" value="Transcribed_RNA"/>
</dbReference>
<name>A0A1E1WRL0_PECGO</name>
<evidence type="ECO:0000313" key="1">
    <source>
        <dbReference type="EMBL" id="JAT89628.1"/>
    </source>
</evidence>
<sequence length="99" mass="11531">ALQCRRFRRLCEESLDTWHQSVDSLSVIDYPTDDDKTYYIFYDNGVETLVRDQISNATNKAEALERLTTKVETKIPKKKTERVVKKCQCCDCGKTFTMP</sequence>